<comment type="catalytic activity">
    <reaction evidence="6">
        <text>guanosine(527) in 16S rRNA + S-adenosyl-L-methionine = N(7)-methylguanosine(527) in 16S rRNA + S-adenosyl-L-homocysteine</text>
        <dbReference type="Rhea" id="RHEA:42732"/>
        <dbReference type="Rhea" id="RHEA-COMP:10209"/>
        <dbReference type="Rhea" id="RHEA-COMP:10210"/>
        <dbReference type="ChEBI" id="CHEBI:57856"/>
        <dbReference type="ChEBI" id="CHEBI:59789"/>
        <dbReference type="ChEBI" id="CHEBI:74269"/>
        <dbReference type="ChEBI" id="CHEBI:74480"/>
        <dbReference type="EC" id="2.1.1.170"/>
    </reaction>
</comment>
<dbReference type="HAMAP" id="MF_00074">
    <property type="entry name" value="16SrRNA_methyltr_G"/>
    <property type="match status" value="1"/>
</dbReference>
<organism evidence="7 8">
    <name type="scientific">Plantimonas leprariae</name>
    <dbReference type="NCBI Taxonomy" id="2615207"/>
    <lineage>
        <taxon>Bacteria</taxon>
        <taxon>Pseudomonadati</taxon>
        <taxon>Pseudomonadota</taxon>
        <taxon>Alphaproteobacteria</taxon>
        <taxon>Hyphomicrobiales</taxon>
        <taxon>Aurantimonadaceae</taxon>
        <taxon>Plantimonas</taxon>
    </lineage>
</organism>
<dbReference type="AlphaFoldDB" id="A0A7V7TW53"/>
<dbReference type="EC" id="2.1.1.170" evidence="6"/>
<dbReference type="GO" id="GO:0005829">
    <property type="term" value="C:cytosol"/>
    <property type="evidence" value="ECO:0007669"/>
    <property type="project" value="TreeGrafter"/>
</dbReference>
<gene>
    <name evidence="6 7" type="primary">rsmG</name>
    <name evidence="7" type="ORF">F6X38_13560</name>
</gene>
<evidence type="ECO:0000256" key="3">
    <source>
        <dbReference type="ARBA" id="ARBA00022603"/>
    </source>
</evidence>
<keyword evidence="2 6" id="KW-0698">rRNA processing</keyword>
<comment type="caution">
    <text evidence="6">Lacks conserved residue(s) required for the propagation of feature annotation.</text>
</comment>
<comment type="similarity">
    <text evidence="6">Belongs to the methyltransferase superfamily. RNA methyltransferase RsmG family.</text>
</comment>
<keyword evidence="1 6" id="KW-0963">Cytoplasm</keyword>
<evidence type="ECO:0000313" key="8">
    <source>
        <dbReference type="Proteomes" id="UP000432089"/>
    </source>
</evidence>
<protein>
    <recommendedName>
        <fullName evidence="6">Ribosomal RNA small subunit methyltransferase G</fullName>
        <ecNumber evidence="6">2.1.1.170</ecNumber>
    </recommendedName>
    <alternativeName>
        <fullName evidence="6">16S rRNA 7-methylguanosine methyltransferase</fullName>
        <shortName evidence="6">16S rRNA m7G methyltransferase</shortName>
    </alternativeName>
</protein>
<keyword evidence="8" id="KW-1185">Reference proteome</keyword>
<dbReference type="InterPro" id="IPR003682">
    <property type="entry name" value="rRNA_ssu_MeTfrase_G"/>
</dbReference>
<keyword evidence="4 6" id="KW-0808">Transferase</keyword>
<reference evidence="7 8" key="1">
    <citation type="submission" date="2019-09" db="EMBL/GenBank/DDBJ databases">
        <title>YIM 132180 draft genome.</title>
        <authorList>
            <person name="Zhang K."/>
        </authorList>
    </citation>
    <scope>NUCLEOTIDE SEQUENCE [LARGE SCALE GENOMIC DNA]</scope>
    <source>
        <strain evidence="7 8">YIM 132180</strain>
    </source>
</reference>
<feature type="binding site" evidence="6">
    <location>
        <position position="78"/>
    </location>
    <ligand>
        <name>S-adenosyl-L-methionine</name>
        <dbReference type="ChEBI" id="CHEBI:59789"/>
    </ligand>
</feature>
<evidence type="ECO:0000256" key="1">
    <source>
        <dbReference type="ARBA" id="ARBA00022490"/>
    </source>
</evidence>
<dbReference type="Gene3D" id="3.40.50.150">
    <property type="entry name" value="Vaccinia Virus protein VP39"/>
    <property type="match status" value="1"/>
</dbReference>
<feature type="binding site" evidence="6">
    <location>
        <begin position="126"/>
        <end position="127"/>
    </location>
    <ligand>
        <name>S-adenosyl-L-methionine</name>
        <dbReference type="ChEBI" id="CHEBI:59789"/>
    </ligand>
</feature>
<accession>A0A7V7TW53</accession>
<comment type="function">
    <text evidence="6">Specifically methylates the N7 position of guanine in position 527 of 16S rRNA.</text>
</comment>
<dbReference type="GO" id="GO:0070043">
    <property type="term" value="F:rRNA (guanine-N7-)-methyltransferase activity"/>
    <property type="evidence" value="ECO:0007669"/>
    <property type="project" value="UniProtKB-UniRule"/>
</dbReference>
<sequence>MPPEGRDVVLAAFDVSRETRARLDAYVRLLGQWQRTTNLVADATMPEVWERHVADSLQFRPLCQPAKRWVDLGSGGGFPGLVTAILVADEGDAHVDLVESNGKKAAFLRTVIRELGLPATVHAIRIEAAGEVLAWADAVSARALASLGALLGMVAGRIGPQVPCFFAKGRSHGEEIVDASRRWRFTLREHPSRVAAEAAILEVADIRPRTGEPGTSETRASEE</sequence>
<dbReference type="Pfam" id="PF02527">
    <property type="entry name" value="GidB"/>
    <property type="match status" value="1"/>
</dbReference>
<evidence type="ECO:0000256" key="4">
    <source>
        <dbReference type="ARBA" id="ARBA00022679"/>
    </source>
</evidence>
<comment type="caution">
    <text evidence="7">The sequence shown here is derived from an EMBL/GenBank/DDBJ whole genome shotgun (WGS) entry which is preliminary data.</text>
</comment>
<dbReference type="RefSeq" id="WP_150970389.1">
    <property type="nucleotide sequence ID" value="NZ_VZDO01000010.1"/>
</dbReference>
<dbReference type="PANTHER" id="PTHR31760:SF0">
    <property type="entry name" value="S-ADENOSYL-L-METHIONINE-DEPENDENT METHYLTRANSFERASES SUPERFAMILY PROTEIN"/>
    <property type="match status" value="1"/>
</dbReference>
<evidence type="ECO:0000313" key="7">
    <source>
        <dbReference type="EMBL" id="KAB0679356.1"/>
    </source>
</evidence>
<proteinExistence type="inferred from homology"/>
<keyword evidence="3 6" id="KW-0489">Methyltransferase</keyword>
<keyword evidence="5 6" id="KW-0949">S-adenosyl-L-methionine</keyword>
<evidence type="ECO:0000256" key="5">
    <source>
        <dbReference type="ARBA" id="ARBA00022691"/>
    </source>
</evidence>
<dbReference type="NCBIfam" id="TIGR00138">
    <property type="entry name" value="rsmG_gidB"/>
    <property type="match status" value="1"/>
</dbReference>
<feature type="binding site" evidence="6">
    <location>
        <position position="73"/>
    </location>
    <ligand>
        <name>S-adenosyl-L-methionine</name>
        <dbReference type="ChEBI" id="CHEBI:59789"/>
    </ligand>
</feature>
<name>A0A7V7TW53_9HYPH</name>
<dbReference type="InterPro" id="IPR029063">
    <property type="entry name" value="SAM-dependent_MTases_sf"/>
</dbReference>
<dbReference type="PANTHER" id="PTHR31760">
    <property type="entry name" value="S-ADENOSYL-L-METHIONINE-DEPENDENT METHYLTRANSFERASES SUPERFAMILY PROTEIN"/>
    <property type="match status" value="1"/>
</dbReference>
<dbReference type="Proteomes" id="UP000432089">
    <property type="component" value="Unassembled WGS sequence"/>
</dbReference>
<evidence type="ECO:0000256" key="6">
    <source>
        <dbReference type="HAMAP-Rule" id="MF_00074"/>
    </source>
</evidence>
<dbReference type="EMBL" id="VZDO01000010">
    <property type="protein sequence ID" value="KAB0679356.1"/>
    <property type="molecule type" value="Genomic_DNA"/>
</dbReference>
<feature type="binding site" evidence="6">
    <location>
        <position position="142"/>
    </location>
    <ligand>
        <name>S-adenosyl-L-methionine</name>
        <dbReference type="ChEBI" id="CHEBI:59789"/>
    </ligand>
</feature>
<comment type="subcellular location">
    <subcellularLocation>
        <location evidence="6">Cytoplasm</location>
    </subcellularLocation>
</comment>
<evidence type="ECO:0000256" key="2">
    <source>
        <dbReference type="ARBA" id="ARBA00022552"/>
    </source>
</evidence>
<dbReference type="SUPFAM" id="SSF53335">
    <property type="entry name" value="S-adenosyl-L-methionine-dependent methyltransferases"/>
    <property type="match status" value="1"/>
</dbReference>